<protein>
    <submittedName>
        <fullName evidence="2">Carboxypeptidase family protein</fullName>
    </submittedName>
</protein>
<keyword evidence="2" id="KW-0378">Hydrolase</keyword>
<reference evidence="2 3" key="1">
    <citation type="submission" date="2018-05" db="EMBL/GenBank/DDBJ databases">
        <title>Genomic Encyclopedia of Type Strains, Phase I: the one thousand microbial genomes (KMG-I) project.</title>
        <authorList>
            <person name="Kyrpides N."/>
        </authorList>
    </citation>
    <scope>NUCLEOTIDE SEQUENCE [LARGE SCALE GENOMIC DNA]</scope>
    <source>
        <strain evidence="2 3">DSM 15611</strain>
    </source>
</reference>
<dbReference type="SUPFAM" id="SSF56935">
    <property type="entry name" value="Porins"/>
    <property type="match status" value="1"/>
</dbReference>
<feature type="signal peptide" evidence="1">
    <location>
        <begin position="1"/>
        <end position="21"/>
    </location>
</feature>
<evidence type="ECO:0000256" key="1">
    <source>
        <dbReference type="SAM" id="SignalP"/>
    </source>
</evidence>
<organism evidence="2 3">
    <name type="scientific">Hoylesella shahii DSM 15611 = JCM 12083</name>
    <dbReference type="NCBI Taxonomy" id="1122991"/>
    <lineage>
        <taxon>Bacteria</taxon>
        <taxon>Pseudomonadati</taxon>
        <taxon>Bacteroidota</taxon>
        <taxon>Bacteroidia</taxon>
        <taxon>Bacteroidales</taxon>
        <taxon>Prevotellaceae</taxon>
        <taxon>Hoylesella</taxon>
    </lineage>
</organism>
<feature type="chain" id="PRO_5016360101" evidence="1">
    <location>
        <begin position="22"/>
        <end position="850"/>
    </location>
</feature>
<dbReference type="Proteomes" id="UP000248314">
    <property type="component" value="Unassembled WGS sequence"/>
</dbReference>
<keyword evidence="3" id="KW-1185">Reference proteome</keyword>
<dbReference type="InterPro" id="IPR008969">
    <property type="entry name" value="CarboxyPept-like_regulatory"/>
</dbReference>
<dbReference type="EMBL" id="QJJX01000014">
    <property type="protein sequence ID" value="PXX21999.1"/>
    <property type="molecule type" value="Genomic_DNA"/>
</dbReference>
<keyword evidence="2" id="KW-0645">Protease</keyword>
<sequence length="850" mass="95860">MHLRKIFALIFLTVFCLNATAQTIGGRVVNNKGITLEGVSVTLRTSDDRPVAFCNTNEDGTFSIELPQSETAEHLVFSMIGYAKRCIALNNFKPGQDVVLENDAFMLKEVKVKAEKIRRSGDTLTYSVAAFMQKQDRSIADVIAKMPGLSVSPSGQIKYQGKVINKFYIEGADLLGGKYALASENIKANQVKNVQVLEDHQPVKALKKVKFSDQAALNIVLKDDAKNVWQSVVEAGLGASLQGKAQLLRDAQLLEMLFSKSKQSISMYKTNNTGKDIGHETIDYTAAKASLKADNPLIESVTISTPSISDQRYNFNDTHVFATNWLFKTAKDNDLRLQVNGLIDKTNVTGHTRKTYLDAGTTGVSVTEDEALNDKTNEWSAELTYKVNKDNHYFANFAKGYIGFNRSRGEAMLNHAPILQRANRDKKVLSDNFEWIKTLSNNNTLSIKSRFLYNELPSSLLLVNGSTERISQQKIEWDASTGFRHKLLGMYITYNIGAAYKRQKMRLDNFYTSLNATYTQAQVYVMPSLSYISPSLRLNAGLSGELLYRKYGDESKPTFHLEPFVFANYRLTSRWSADMLFSHALSPNAFSSYIEAPVFTNYYSLIQGKAQLNTTTTNMLSNTWKYNDVIRGLFGNLGLSYSRTSNLPLYESVFEDGFYKSRASQHTSHNTSTSISGGIGKSIGWGKASIELNASASNTKYQLLIAKEVVDFTRRDLSTGIAIAYHPWEVFSIEHKSSYNTSARKGNNHTLFNNRQSFLHHWLRLYFLPGKWQMELSNELFQSQDKSISNSFFTDLSVSYRQKRWEATLIYNNVWGTTSLEQTYNANAQQIYLQTRLRPSELLFKLSFSL</sequence>
<gene>
    <name evidence="2" type="ORF">EJ73_01396</name>
</gene>
<proteinExistence type="predicted"/>
<keyword evidence="2" id="KW-0121">Carboxypeptidase</keyword>
<dbReference type="GO" id="GO:0004180">
    <property type="term" value="F:carboxypeptidase activity"/>
    <property type="evidence" value="ECO:0007669"/>
    <property type="project" value="UniProtKB-KW"/>
</dbReference>
<evidence type="ECO:0000313" key="2">
    <source>
        <dbReference type="EMBL" id="PXX21999.1"/>
    </source>
</evidence>
<evidence type="ECO:0000313" key="3">
    <source>
        <dbReference type="Proteomes" id="UP000248314"/>
    </source>
</evidence>
<comment type="caution">
    <text evidence="2">The sequence shown here is derived from an EMBL/GenBank/DDBJ whole genome shotgun (WGS) entry which is preliminary data.</text>
</comment>
<keyword evidence="1" id="KW-0732">Signal</keyword>
<name>A0A318HUB1_9BACT</name>
<dbReference type="SUPFAM" id="SSF49464">
    <property type="entry name" value="Carboxypeptidase regulatory domain-like"/>
    <property type="match status" value="1"/>
</dbReference>
<dbReference type="AlphaFoldDB" id="A0A318HUB1"/>
<accession>A0A318HUB1</accession>
<dbReference type="STRING" id="1122991.GCA_000613445_02110"/>